<dbReference type="eggNOG" id="COG3622">
    <property type="taxonomic scope" value="Bacteria"/>
</dbReference>
<name>E1IBH5_9CHLR</name>
<keyword evidence="1 2" id="KW-0413">Isomerase</keyword>
<dbReference type="STRING" id="765420.OSCT_0676"/>
<evidence type="ECO:0000313" key="4">
    <source>
        <dbReference type="EMBL" id="EFO81394.1"/>
    </source>
</evidence>
<dbReference type="InterPro" id="IPR026040">
    <property type="entry name" value="HyI-like"/>
</dbReference>
<dbReference type="GO" id="GO:0016853">
    <property type="term" value="F:isomerase activity"/>
    <property type="evidence" value="ECO:0007669"/>
    <property type="project" value="UniProtKB-KW"/>
</dbReference>
<dbReference type="PIRSF" id="PIRSF006241">
    <property type="entry name" value="HyI"/>
    <property type="match status" value="1"/>
</dbReference>
<reference evidence="4 5" key="1">
    <citation type="journal article" date="2011" name="J. Bacteriol.">
        <title>Draft genome sequence of the anoxygenic filamentous phototrophic bacterium Oscillochloris trichoides subsp. DG-6.</title>
        <authorList>
            <person name="Kuznetsov B.B."/>
            <person name="Ivanovsky R.N."/>
            <person name="Keppen O.I."/>
            <person name="Sukhacheva M.V."/>
            <person name="Bumazhkin B.K."/>
            <person name="Patutina E.O."/>
            <person name="Beletsky A.V."/>
            <person name="Mardanov A.V."/>
            <person name="Baslerov R.V."/>
            <person name="Panteleeva A.N."/>
            <person name="Kolganova T.V."/>
            <person name="Ravin N.V."/>
            <person name="Skryabin K.G."/>
        </authorList>
    </citation>
    <scope>NUCLEOTIDE SEQUENCE [LARGE SCALE GENOMIC DNA]</scope>
    <source>
        <strain evidence="4 5">DG-6</strain>
    </source>
</reference>
<dbReference type="PANTHER" id="PTHR43489">
    <property type="entry name" value="ISOMERASE"/>
    <property type="match status" value="1"/>
</dbReference>
<evidence type="ECO:0000313" key="5">
    <source>
        <dbReference type="Proteomes" id="UP000054010"/>
    </source>
</evidence>
<dbReference type="Gene3D" id="3.20.20.150">
    <property type="entry name" value="Divalent-metal-dependent TIM barrel enzymes"/>
    <property type="match status" value="1"/>
</dbReference>
<dbReference type="PANTHER" id="PTHR43489:SF3">
    <property type="entry name" value="XYLOSE ISOMERASE DOMAIN PROTEIN TIM BARREL"/>
    <property type="match status" value="1"/>
</dbReference>
<organism evidence="4 5">
    <name type="scientific">Oscillochloris trichoides DG-6</name>
    <dbReference type="NCBI Taxonomy" id="765420"/>
    <lineage>
        <taxon>Bacteria</taxon>
        <taxon>Bacillati</taxon>
        <taxon>Chloroflexota</taxon>
        <taxon>Chloroflexia</taxon>
        <taxon>Chloroflexales</taxon>
        <taxon>Chloroflexineae</taxon>
        <taxon>Oscillochloridaceae</taxon>
        <taxon>Oscillochloris</taxon>
    </lineage>
</organism>
<dbReference type="SUPFAM" id="SSF51658">
    <property type="entry name" value="Xylose isomerase-like"/>
    <property type="match status" value="1"/>
</dbReference>
<proteinExistence type="inferred from homology"/>
<comment type="similarity">
    <text evidence="2">Belongs to the hyi family.</text>
</comment>
<feature type="domain" description="Xylose isomerase-like TIM barrel" evidence="3">
    <location>
        <begin position="42"/>
        <end position="255"/>
    </location>
</feature>
<evidence type="ECO:0000256" key="2">
    <source>
        <dbReference type="PIRNR" id="PIRNR006241"/>
    </source>
</evidence>
<dbReference type="AlphaFoldDB" id="E1IBH5"/>
<accession>E1IBH5</accession>
<dbReference type="InterPro" id="IPR013022">
    <property type="entry name" value="Xyl_isomerase-like_TIM-brl"/>
</dbReference>
<evidence type="ECO:0000259" key="3">
    <source>
        <dbReference type="Pfam" id="PF01261"/>
    </source>
</evidence>
<comment type="caution">
    <text evidence="4">The sequence shown here is derived from an EMBL/GenBank/DDBJ whole genome shotgun (WGS) entry which is preliminary data.</text>
</comment>
<sequence length="271" mass="30283">MIVLGHLGPIRWMRCDMANPPLRFSVCVETLFKEKPFEQRLEYVHDLGFPAFEFWTRQGKDMNITLALKMALRLEVSAFVGSTASLVDPAQHQQFFADINRAAALAFDLSCANLIITSGTCVPGMSRQDQRANLLDALHAAAETACDADVTLVLKPLNQHDHPNTFLSSSDEGFEIVRTVNSPHLRLCYDLYHQQITEGNLTRRISENLDLIGHIQVADVPGRHEPGTGEINYEHIFGLLRELGYKGFVGLEYNSLVDDTASLRAVRAMSQ</sequence>
<protein>
    <submittedName>
        <fullName evidence="4">Xylose isomerase domain protein TIM barrel</fullName>
    </submittedName>
</protein>
<dbReference type="EMBL" id="ADVR01000012">
    <property type="protein sequence ID" value="EFO81394.1"/>
    <property type="molecule type" value="Genomic_DNA"/>
</dbReference>
<dbReference type="Pfam" id="PF01261">
    <property type="entry name" value="AP_endonuc_2"/>
    <property type="match status" value="1"/>
</dbReference>
<dbReference type="Proteomes" id="UP000054010">
    <property type="component" value="Unassembled WGS sequence"/>
</dbReference>
<evidence type="ECO:0000256" key="1">
    <source>
        <dbReference type="ARBA" id="ARBA00023235"/>
    </source>
</evidence>
<keyword evidence="5" id="KW-1185">Reference proteome</keyword>
<dbReference type="HOGENOM" id="CLU_050006_1_2_0"/>
<gene>
    <name evidence="4" type="ORF">OSCT_0676</name>
</gene>
<dbReference type="InterPro" id="IPR050417">
    <property type="entry name" value="Sugar_Epim/Isomerase"/>
</dbReference>
<dbReference type="InterPro" id="IPR036237">
    <property type="entry name" value="Xyl_isomerase-like_sf"/>
</dbReference>